<keyword evidence="2" id="KW-1003">Cell membrane</keyword>
<evidence type="ECO:0000256" key="6">
    <source>
        <dbReference type="SAM" id="Phobius"/>
    </source>
</evidence>
<feature type="transmembrane region" description="Helical" evidence="6">
    <location>
        <begin position="63"/>
        <end position="83"/>
    </location>
</feature>
<organism evidence="7">
    <name type="scientific">freshwater metagenome</name>
    <dbReference type="NCBI Taxonomy" id="449393"/>
    <lineage>
        <taxon>unclassified sequences</taxon>
        <taxon>metagenomes</taxon>
        <taxon>ecological metagenomes</taxon>
    </lineage>
</organism>
<dbReference type="Pfam" id="PF02653">
    <property type="entry name" value="BPD_transp_2"/>
    <property type="match status" value="1"/>
</dbReference>
<feature type="transmembrane region" description="Helical" evidence="6">
    <location>
        <begin position="161"/>
        <end position="178"/>
    </location>
</feature>
<feature type="transmembrane region" description="Helical" evidence="6">
    <location>
        <begin position="295"/>
        <end position="311"/>
    </location>
</feature>
<comment type="subcellular location">
    <subcellularLocation>
        <location evidence="1">Cell membrane</location>
        <topology evidence="1">Multi-pass membrane protein</topology>
    </subcellularLocation>
</comment>
<evidence type="ECO:0000256" key="4">
    <source>
        <dbReference type="ARBA" id="ARBA00022989"/>
    </source>
</evidence>
<dbReference type="InterPro" id="IPR043428">
    <property type="entry name" value="LivM-like"/>
</dbReference>
<feature type="transmembrane region" description="Helical" evidence="6">
    <location>
        <begin position="6"/>
        <end position="27"/>
    </location>
</feature>
<keyword evidence="3 6" id="KW-0812">Transmembrane</keyword>
<dbReference type="GO" id="GO:0005886">
    <property type="term" value="C:plasma membrane"/>
    <property type="evidence" value="ECO:0007669"/>
    <property type="project" value="UniProtKB-SubCell"/>
</dbReference>
<accession>A0A6J6PE76</accession>
<evidence type="ECO:0000313" key="7">
    <source>
        <dbReference type="EMBL" id="CAB4696842.1"/>
    </source>
</evidence>
<evidence type="ECO:0000256" key="5">
    <source>
        <dbReference type="ARBA" id="ARBA00023136"/>
    </source>
</evidence>
<dbReference type="PANTHER" id="PTHR30482">
    <property type="entry name" value="HIGH-AFFINITY BRANCHED-CHAIN AMINO ACID TRANSPORT SYSTEM PERMEASE"/>
    <property type="match status" value="1"/>
</dbReference>
<evidence type="ECO:0000256" key="3">
    <source>
        <dbReference type="ARBA" id="ARBA00022692"/>
    </source>
</evidence>
<feature type="transmembrane region" description="Helical" evidence="6">
    <location>
        <begin position="39"/>
        <end position="57"/>
    </location>
</feature>
<dbReference type="PANTHER" id="PTHR30482:SF10">
    <property type="entry name" value="HIGH-AFFINITY BRANCHED-CHAIN AMINO ACID TRANSPORT PROTEIN BRAE"/>
    <property type="match status" value="1"/>
</dbReference>
<feature type="transmembrane region" description="Helical" evidence="6">
    <location>
        <begin position="241"/>
        <end position="259"/>
    </location>
</feature>
<dbReference type="GO" id="GO:0015658">
    <property type="term" value="F:branched-chain amino acid transmembrane transporter activity"/>
    <property type="evidence" value="ECO:0007669"/>
    <property type="project" value="InterPro"/>
</dbReference>
<keyword evidence="4 6" id="KW-1133">Transmembrane helix</keyword>
<keyword evidence="5 6" id="KW-0472">Membrane</keyword>
<sequence>MEAFLQPGFWVFVLVMAGIYCIFALGLQVQYGLGGMMNFGHVGMMALSAYSVAILVITYGWNLYLAAFAGVVVAAFGGALLGLTTIRLRGDYFAIVSIAFSEIVRYVIQNSDNFTGGTRGSLAIPSKTGAFTSYTKTFEPVLTKVQDLLSPILGDVVNRDFAMLLIVWIVAGLLLLFVSRTQMTSWARVLRATREDDHVPSALGKNVFMFRLQALIFGSVIAGIAGVFWSLQFSILAPEDFQTIVTFYAWMILIMGGATRVKGVPVGALFFGFLYAGTRFFEFPPFTWFSSSERAYLRVIIIGLVLIILMIKRPQGVFGKREEMVLEQ</sequence>
<gene>
    <name evidence="7" type="ORF">UFOPK2598_00369</name>
</gene>
<dbReference type="AlphaFoldDB" id="A0A6J6PE76"/>
<evidence type="ECO:0000256" key="1">
    <source>
        <dbReference type="ARBA" id="ARBA00004651"/>
    </source>
</evidence>
<feature type="transmembrane region" description="Helical" evidence="6">
    <location>
        <begin position="266"/>
        <end position="283"/>
    </location>
</feature>
<proteinExistence type="predicted"/>
<feature type="transmembrane region" description="Helical" evidence="6">
    <location>
        <begin position="214"/>
        <end position="235"/>
    </location>
</feature>
<dbReference type="CDD" id="cd06581">
    <property type="entry name" value="TM_PBP1_LivM_like"/>
    <property type="match status" value="1"/>
</dbReference>
<dbReference type="InterPro" id="IPR001851">
    <property type="entry name" value="ABC_transp_permease"/>
</dbReference>
<reference evidence="7" key="1">
    <citation type="submission" date="2020-05" db="EMBL/GenBank/DDBJ databases">
        <authorList>
            <person name="Chiriac C."/>
            <person name="Salcher M."/>
            <person name="Ghai R."/>
            <person name="Kavagutti S V."/>
        </authorList>
    </citation>
    <scope>NUCLEOTIDE SEQUENCE</scope>
</reference>
<evidence type="ECO:0000256" key="2">
    <source>
        <dbReference type="ARBA" id="ARBA00022475"/>
    </source>
</evidence>
<protein>
    <submittedName>
        <fullName evidence="7">Unannotated protein</fullName>
    </submittedName>
</protein>
<name>A0A6J6PE76_9ZZZZ</name>
<dbReference type="EMBL" id="CAEZXV010000022">
    <property type="protein sequence ID" value="CAB4696842.1"/>
    <property type="molecule type" value="Genomic_DNA"/>
</dbReference>